<evidence type="ECO:0008006" key="3">
    <source>
        <dbReference type="Google" id="ProtNLM"/>
    </source>
</evidence>
<dbReference type="Proteomes" id="UP001501585">
    <property type="component" value="Unassembled WGS sequence"/>
</dbReference>
<keyword evidence="2" id="KW-1185">Reference proteome</keyword>
<accession>A0ABP5F0G3</accession>
<dbReference type="RefSeq" id="WP_344109150.1">
    <property type="nucleotide sequence ID" value="NZ_BAAAPC010000025.1"/>
</dbReference>
<protein>
    <recommendedName>
        <fullName evidence="3">Acyl carrier protein</fullName>
    </recommendedName>
</protein>
<organism evidence="1 2">
    <name type="scientific">Nocardiopsis rhodophaea</name>
    <dbReference type="NCBI Taxonomy" id="280238"/>
    <lineage>
        <taxon>Bacteria</taxon>
        <taxon>Bacillati</taxon>
        <taxon>Actinomycetota</taxon>
        <taxon>Actinomycetes</taxon>
        <taxon>Streptosporangiales</taxon>
        <taxon>Nocardiopsidaceae</taxon>
        <taxon>Nocardiopsis</taxon>
    </lineage>
</organism>
<proteinExistence type="predicted"/>
<gene>
    <name evidence="1" type="ORF">GCM10009799_46700</name>
</gene>
<dbReference type="EMBL" id="BAAAPC010000025">
    <property type="protein sequence ID" value="GAA2013007.1"/>
    <property type="molecule type" value="Genomic_DNA"/>
</dbReference>
<name>A0ABP5F0G3_9ACTN</name>
<comment type="caution">
    <text evidence="1">The sequence shown here is derived from an EMBL/GenBank/DDBJ whole genome shotgun (WGS) entry which is preliminary data.</text>
</comment>
<reference evidence="2" key="1">
    <citation type="journal article" date="2019" name="Int. J. Syst. Evol. Microbiol.">
        <title>The Global Catalogue of Microorganisms (GCM) 10K type strain sequencing project: providing services to taxonomists for standard genome sequencing and annotation.</title>
        <authorList>
            <consortium name="The Broad Institute Genomics Platform"/>
            <consortium name="The Broad Institute Genome Sequencing Center for Infectious Disease"/>
            <person name="Wu L."/>
            <person name="Ma J."/>
        </authorList>
    </citation>
    <scope>NUCLEOTIDE SEQUENCE [LARGE SCALE GENOMIC DNA]</scope>
    <source>
        <strain evidence="2">JCM 15313</strain>
    </source>
</reference>
<evidence type="ECO:0000313" key="2">
    <source>
        <dbReference type="Proteomes" id="UP001501585"/>
    </source>
</evidence>
<sequence>MEELQKIFSRLFAERTGGETPDADTVVFGADSTYGLESMETLRFVSELLPTYGDKVYDLRVEEMTTLRSVHDQLKGA</sequence>
<evidence type="ECO:0000313" key="1">
    <source>
        <dbReference type="EMBL" id="GAA2013007.1"/>
    </source>
</evidence>